<dbReference type="InterPro" id="IPR018769">
    <property type="entry name" value="VgrG2_DUF2345"/>
</dbReference>
<organism evidence="6 7">
    <name type="scientific">Stenotrophomonas maltophilia</name>
    <name type="common">Pseudomonas maltophilia</name>
    <name type="synonym">Xanthomonas maltophilia</name>
    <dbReference type="NCBI Taxonomy" id="40324"/>
    <lineage>
        <taxon>Bacteria</taxon>
        <taxon>Pseudomonadati</taxon>
        <taxon>Pseudomonadota</taxon>
        <taxon>Gammaproteobacteria</taxon>
        <taxon>Lysobacterales</taxon>
        <taxon>Lysobacteraceae</taxon>
        <taxon>Stenotrophomonas</taxon>
        <taxon>Stenotrophomonas maltophilia group</taxon>
    </lineage>
</organism>
<dbReference type="Pfam" id="PF13296">
    <property type="entry name" value="T6SS_Vgr"/>
    <property type="match status" value="1"/>
</dbReference>
<dbReference type="Proteomes" id="UP001251948">
    <property type="component" value="Unassembled WGS sequence"/>
</dbReference>
<gene>
    <name evidence="6" type="ORF">ROV92_13825</name>
</gene>
<dbReference type="Pfam" id="PF05954">
    <property type="entry name" value="Phage_GPD"/>
    <property type="match status" value="1"/>
</dbReference>
<feature type="domain" description="Gp5/Type VI secretion system Vgr protein OB-fold" evidence="3">
    <location>
        <begin position="440"/>
        <end position="506"/>
    </location>
</feature>
<feature type="domain" description="DUF2345" evidence="4">
    <location>
        <begin position="731"/>
        <end position="886"/>
    </location>
</feature>
<evidence type="ECO:0000256" key="2">
    <source>
        <dbReference type="SAM" id="MobiDB-lite"/>
    </source>
</evidence>
<dbReference type="Pfam" id="PF10106">
    <property type="entry name" value="DUF2345"/>
    <property type="match status" value="1"/>
</dbReference>
<dbReference type="AlphaFoldDB" id="A0AAJ2JFL0"/>
<sequence>MDASLAHAALASLVGLEPDHQLHRLRADGLPPLFVEQWWGHECLAGGFDYWVDVLHPDAGLAFGEWPGREAALVTRLDDGQDHLRCGYVASAHRLESEGGLARYRLHCVPWTWMLGHARHSRVYQERTVRDIVEDVLGGHGEFACWRWSEDAVAALAEAPARSYCVQYREPDLAFVQRLLAEEGIAGAFESDSGGRLTLVLFSDSRAQPENPQSARDGGIRFHRNDGTEAADTLQQLGARRLLGSNRLSLVTSDYRGPVLRHVQLPLQAGGQSPREIYDPVGAHAFAQAADGQRRARRVAEAHEAGLAGWLGTGSVRSLQAGRFIRVLAAGTAAAPTLLPTEVLHHGCNPPPITQGRGQRRAEPPAPWLAASAGLPGALLEASSALGYANRFRAVDQRQPWRPVLQDGTGERINPRPLAPGYQTARVIAGDGRSDADLHADSQGRVRVRLHLQGATDAEATCWMRVAQRYAGPGVGSQFLPRVGQEVLVGFLEGDIDRPLVLGALYNGRGDAGAAPTPAGAAAAGSDAGLFGQAADRRPSAQGNAAGGHAPAWHAMAPGEGQHRHAGALWGIQSREWSGTGYNRLVFDDSDAQLRLQLASSHAISELNLGHLRHQADNHRGSLRGEGAELRTDAWGALRAERGAWLIAHPRAPASPAGEAVAASALLQQASTLAGSWHAMATTHRAVGMASHAPPDDSAGLAGLLRVARASVPGQDYAQARAGGEGRPTGGAVPHTEEPMLGLHGHAGLAMVAGQALQWSSARHVVLASGQHSDASVAGSARLHAMQAVGVLAASGRTFAGEAALSVVAGQAALDVRAQSAQINVQSRASLRAASAQAAVELAAPRTLHIATAGGASLTLEGGNLVVNCPGTITVHAGQKSFVGPAQLSYALPDMPTSTLSEQIPKLAFRLQDIPGPQGHPLAGQPWKIVRTRRALDEDMRDGALVPANWAETVAEGQADEQGDVSLDDALCAKIWNDAGRFPGRLFLVHGIDVIPLQRPRPYSSSPGVRTTMDTLEAINYGKTLADLPDDAALYAYRQRAEYEFQSHIDADPAQRKEIQ</sequence>
<dbReference type="SUPFAM" id="SSF69279">
    <property type="entry name" value="Phage tail proteins"/>
    <property type="match status" value="2"/>
</dbReference>
<dbReference type="InterPro" id="IPR017847">
    <property type="entry name" value="T6SS_RhsGE_Vgr_subset"/>
</dbReference>
<dbReference type="Gene3D" id="2.40.50.230">
    <property type="entry name" value="Gp5 N-terminal domain"/>
    <property type="match status" value="1"/>
</dbReference>
<comment type="caution">
    <text evidence="6">The sequence shown here is derived from an EMBL/GenBank/DDBJ whole genome shotgun (WGS) entry which is preliminary data.</text>
</comment>
<feature type="region of interest" description="Disordered" evidence="2">
    <location>
        <begin position="537"/>
        <end position="558"/>
    </location>
</feature>
<name>A0AAJ2JFL0_STEMA</name>
<evidence type="ECO:0000256" key="1">
    <source>
        <dbReference type="ARBA" id="ARBA00005558"/>
    </source>
</evidence>
<reference evidence="6" key="1">
    <citation type="submission" date="2023-07" db="EMBL/GenBank/DDBJ databases">
        <title>Comparative genomics of clinical Stenotrophomonas maltophilia isolates reveals regions of diversity which correlate with colonization and persistence in vivo.</title>
        <authorList>
            <person name="Mcdaniel M.S."/>
            <person name="Swords W.E."/>
            <person name="Sumpter N.A."/>
            <person name="Lindgren N.R."/>
            <person name="Billiot C.E."/>
        </authorList>
    </citation>
    <scope>NUCLEOTIDE SEQUENCE</scope>
    <source>
        <strain evidence="6">Ism4</strain>
    </source>
</reference>
<dbReference type="Gene3D" id="3.55.50.10">
    <property type="entry name" value="Baseplate protein-like domains"/>
    <property type="match status" value="1"/>
</dbReference>
<dbReference type="RefSeq" id="WP_312562818.1">
    <property type="nucleotide sequence ID" value="NZ_JAVSKO010000005.1"/>
</dbReference>
<dbReference type="Gene3D" id="2.30.110.50">
    <property type="match status" value="1"/>
</dbReference>
<comment type="similarity">
    <text evidence="1">Belongs to the VgrG protein family.</text>
</comment>
<evidence type="ECO:0000313" key="6">
    <source>
        <dbReference type="EMBL" id="MDT3469057.1"/>
    </source>
</evidence>
<dbReference type="InterPro" id="IPR006531">
    <property type="entry name" value="Gp5/Vgr_OB"/>
</dbReference>
<feature type="domain" description="Putative type VI secretion system Rhs element associated Vgr" evidence="5">
    <location>
        <begin position="575"/>
        <end position="676"/>
    </location>
</feature>
<dbReference type="Pfam" id="PF04717">
    <property type="entry name" value="Phage_base_V"/>
    <property type="match status" value="1"/>
</dbReference>
<evidence type="ECO:0000259" key="5">
    <source>
        <dbReference type="Pfam" id="PF13296"/>
    </source>
</evidence>
<dbReference type="Gene3D" id="4.10.220.110">
    <property type="match status" value="1"/>
</dbReference>
<accession>A0AAJ2JFL0</accession>
<dbReference type="NCBIfam" id="TIGR01646">
    <property type="entry name" value="vgr_GE"/>
    <property type="match status" value="1"/>
</dbReference>
<evidence type="ECO:0000259" key="4">
    <source>
        <dbReference type="Pfam" id="PF10106"/>
    </source>
</evidence>
<dbReference type="EMBL" id="JAVSKO010000005">
    <property type="protein sequence ID" value="MDT3469057.1"/>
    <property type="molecule type" value="Genomic_DNA"/>
</dbReference>
<dbReference type="InterPro" id="IPR006533">
    <property type="entry name" value="T6SS_Vgr_RhsGE"/>
</dbReference>
<dbReference type="NCBIfam" id="TIGR03361">
    <property type="entry name" value="VI_Rhs_Vgr"/>
    <property type="match status" value="1"/>
</dbReference>
<evidence type="ECO:0000259" key="3">
    <source>
        <dbReference type="Pfam" id="PF04717"/>
    </source>
</evidence>
<evidence type="ECO:0000313" key="7">
    <source>
        <dbReference type="Proteomes" id="UP001251948"/>
    </source>
</evidence>
<dbReference type="InterPro" id="IPR028244">
    <property type="entry name" value="T6SS_Rhs_Vgr_dom"/>
</dbReference>
<proteinExistence type="inferred from homology"/>
<dbReference type="SUPFAM" id="SSF69255">
    <property type="entry name" value="gp5 N-terminal domain-like"/>
    <property type="match status" value="1"/>
</dbReference>
<dbReference type="InterPro" id="IPR037026">
    <property type="entry name" value="Vgr_OB-fold_dom_sf"/>
</dbReference>
<protein>
    <submittedName>
        <fullName evidence="6">Type VI secretion system Vgr family protein</fullName>
    </submittedName>
</protein>